<dbReference type="GO" id="GO:0016020">
    <property type="term" value="C:membrane"/>
    <property type="evidence" value="ECO:0007669"/>
    <property type="project" value="UniProtKB-SubCell"/>
</dbReference>
<feature type="non-terminal residue" evidence="6">
    <location>
        <position position="1"/>
    </location>
</feature>
<dbReference type="STRING" id="157652.A0A371GCF3"/>
<evidence type="ECO:0000313" key="6">
    <source>
        <dbReference type="EMBL" id="RDX88242.1"/>
    </source>
</evidence>
<accession>A0A371GCF3</accession>
<dbReference type="OrthoDB" id="264392at2759"/>
<evidence type="ECO:0000256" key="3">
    <source>
        <dbReference type="ARBA" id="ARBA00022692"/>
    </source>
</evidence>
<comment type="caution">
    <text evidence="6">The sequence shown here is derived from an EMBL/GenBank/DDBJ whole genome shotgun (WGS) entry which is preliminary data.</text>
</comment>
<dbReference type="AlphaFoldDB" id="A0A371GCF3"/>
<sequence length="139" mass="16274">MVGDGLPIEEKKKKKKVFGKLKAKHYQVITTLQYDFVMFYFITNSLGFTLMVLGHVKLVTLIESLLGVGHYNGFMKNCTSPLVFSTFLLVHLYRMCEHIPFSASPQDVWTERWYPSLFFFAARFFNFDLFFHSHNNVKT</sequence>
<dbReference type="Proteomes" id="UP000257109">
    <property type="component" value="Unassembled WGS sequence"/>
</dbReference>
<keyword evidence="3" id="KW-0812">Transmembrane</keyword>
<evidence type="ECO:0000256" key="1">
    <source>
        <dbReference type="ARBA" id="ARBA00004141"/>
    </source>
</evidence>
<proteinExistence type="predicted"/>
<keyword evidence="2" id="KW-0813">Transport</keyword>
<protein>
    <submittedName>
        <fullName evidence="6">Folate-biopterin transporter 1, chloroplastic</fullName>
    </submittedName>
</protein>
<gene>
    <name evidence="6" type="ORF">CR513_30195</name>
</gene>
<evidence type="ECO:0000313" key="7">
    <source>
        <dbReference type="Proteomes" id="UP000257109"/>
    </source>
</evidence>
<evidence type="ECO:0000256" key="2">
    <source>
        <dbReference type="ARBA" id="ARBA00022448"/>
    </source>
</evidence>
<reference evidence="6" key="1">
    <citation type="submission" date="2018-05" db="EMBL/GenBank/DDBJ databases">
        <title>Draft genome of Mucuna pruriens seed.</title>
        <authorList>
            <person name="Nnadi N.E."/>
            <person name="Vos R."/>
            <person name="Hasami M.H."/>
            <person name="Devisetty U.K."/>
            <person name="Aguiy J.C."/>
        </authorList>
    </citation>
    <scope>NUCLEOTIDE SEQUENCE [LARGE SCALE GENOMIC DNA]</scope>
    <source>
        <strain evidence="6">JCA_2017</strain>
    </source>
</reference>
<dbReference type="EMBL" id="QJKJ01006003">
    <property type="protein sequence ID" value="RDX88242.1"/>
    <property type="molecule type" value="Genomic_DNA"/>
</dbReference>
<dbReference type="InterPro" id="IPR039309">
    <property type="entry name" value="BT1"/>
</dbReference>
<name>A0A371GCF3_MUCPR</name>
<comment type="subcellular location">
    <subcellularLocation>
        <location evidence="1">Membrane</location>
        <topology evidence="1">Multi-pass membrane protein</topology>
    </subcellularLocation>
</comment>
<dbReference type="Pfam" id="PF03092">
    <property type="entry name" value="BT1"/>
    <property type="match status" value="1"/>
</dbReference>
<keyword evidence="7" id="KW-1185">Reference proteome</keyword>
<keyword evidence="4" id="KW-1133">Transmembrane helix</keyword>
<keyword evidence="5" id="KW-0472">Membrane</keyword>
<evidence type="ECO:0000256" key="5">
    <source>
        <dbReference type="ARBA" id="ARBA00023136"/>
    </source>
</evidence>
<evidence type="ECO:0000256" key="4">
    <source>
        <dbReference type="ARBA" id="ARBA00022989"/>
    </source>
</evidence>
<organism evidence="6 7">
    <name type="scientific">Mucuna pruriens</name>
    <name type="common">Velvet bean</name>
    <name type="synonym">Dolichos pruriens</name>
    <dbReference type="NCBI Taxonomy" id="157652"/>
    <lineage>
        <taxon>Eukaryota</taxon>
        <taxon>Viridiplantae</taxon>
        <taxon>Streptophyta</taxon>
        <taxon>Embryophyta</taxon>
        <taxon>Tracheophyta</taxon>
        <taxon>Spermatophyta</taxon>
        <taxon>Magnoliopsida</taxon>
        <taxon>eudicotyledons</taxon>
        <taxon>Gunneridae</taxon>
        <taxon>Pentapetalae</taxon>
        <taxon>rosids</taxon>
        <taxon>fabids</taxon>
        <taxon>Fabales</taxon>
        <taxon>Fabaceae</taxon>
        <taxon>Papilionoideae</taxon>
        <taxon>50 kb inversion clade</taxon>
        <taxon>NPAAA clade</taxon>
        <taxon>indigoferoid/millettioid clade</taxon>
        <taxon>Phaseoleae</taxon>
        <taxon>Mucuna</taxon>
    </lineage>
</organism>